<protein>
    <submittedName>
        <fullName evidence="1">Uncharacterized protein</fullName>
    </submittedName>
</protein>
<name>A0ABQ5HKI4_9ASTR</name>
<evidence type="ECO:0000313" key="1">
    <source>
        <dbReference type="EMBL" id="GJT88428.1"/>
    </source>
</evidence>
<gene>
    <name evidence="1" type="ORF">Tco_1070145</name>
</gene>
<sequence>MDIFTKGALWDYWKMGGDEIEVSDDESSDLEEYWSDKEETAKNFKIETDVFNYETPLCLALNEFNYLLKVDPDLLTKDILGFKTYEDYKDDWIYKWNENGGNLPGAYHIGNSLHYQDLEWYEALEDSELKNKALRNKAIMEGLISDDESNNDCWKRWKSHKIYYHNYDEGECENETHDEGHELCSIKTREVLVFQIKRYKMIKYSFNDEEEYVAAKEDEYNDLTITSEQACRAY</sequence>
<evidence type="ECO:0000313" key="2">
    <source>
        <dbReference type="Proteomes" id="UP001151760"/>
    </source>
</evidence>
<accession>A0ABQ5HKI4</accession>
<dbReference type="EMBL" id="BQNB010019730">
    <property type="protein sequence ID" value="GJT88428.1"/>
    <property type="molecule type" value="Genomic_DNA"/>
</dbReference>
<organism evidence="1 2">
    <name type="scientific">Tanacetum coccineum</name>
    <dbReference type="NCBI Taxonomy" id="301880"/>
    <lineage>
        <taxon>Eukaryota</taxon>
        <taxon>Viridiplantae</taxon>
        <taxon>Streptophyta</taxon>
        <taxon>Embryophyta</taxon>
        <taxon>Tracheophyta</taxon>
        <taxon>Spermatophyta</taxon>
        <taxon>Magnoliopsida</taxon>
        <taxon>eudicotyledons</taxon>
        <taxon>Gunneridae</taxon>
        <taxon>Pentapetalae</taxon>
        <taxon>asterids</taxon>
        <taxon>campanulids</taxon>
        <taxon>Asterales</taxon>
        <taxon>Asteraceae</taxon>
        <taxon>Asteroideae</taxon>
        <taxon>Anthemideae</taxon>
        <taxon>Anthemidinae</taxon>
        <taxon>Tanacetum</taxon>
    </lineage>
</organism>
<comment type="caution">
    <text evidence="1">The sequence shown here is derived from an EMBL/GenBank/DDBJ whole genome shotgun (WGS) entry which is preliminary data.</text>
</comment>
<proteinExistence type="predicted"/>
<keyword evidence="2" id="KW-1185">Reference proteome</keyword>
<reference evidence="1" key="2">
    <citation type="submission" date="2022-01" db="EMBL/GenBank/DDBJ databases">
        <authorList>
            <person name="Yamashiro T."/>
            <person name="Shiraishi A."/>
            <person name="Satake H."/>
            <person name="Nakayama K."/>
        </authorList>
    </citation>
    <scope>NUCLEOTIDE SEQUENCE</scope>
</reference>
<reference evidence="1" key="1">
    <citation type="journal article" date="2022" name="Int. J. Mol. Sci.">
        <title>Draft Genome of Tanacetum Coccineum: Genomic Comparison of Closely Related Tanacetum-Family Plants.</title>
        <authorList>
            <person name="Yamashiro T."/>
            <person name="Shiraishi A."/>
            <person name="Nakayama K."/>
            <person name="Satake H."/>
        </authorList>
    </citation>
    <scope>NUCLEOTIDE SEQUENCE</scope>
</reference>
<dbReference type="Proteomes" id="UP001151760">
    <property type="component" value="Unassembled WGS sequence"/>
</dbReference>